<geneLocation type="plasmid" evidence="4 5">
    <name>pACIX901</name>
</geneLocation>
<feature type="repeat" description="TPR" evidence="3">
    <location>
        <begin position="161"/>
        <end position="194"/>
    </location>
</feature>
<dbReference type="SUPFAM" id="SSF48452">
    <property type="entry name" value="TPR-like"/>
    <property type="match status" value="3"/>
</dbReference>
<keyword evidence="2 3" id="KW-0802">TPR repeat</keyword>
<feature type="repeat" description="TPR" evidence="3">
    <location>
        <begin position="400"/>
        <end position="433"/>
    </location>
</feature>
<dbReference type="AlphaFoldDB" id="E8X6H9"/>
<evidence type="ECO:0000256" key="1">
    <source>
        <dbReference type="ARBA" id="ARBA00022737"/>
    </source>
</evidence>
<gene>
    <name evidence="4" type="ordered locus">AciX9_4295</name>
</gene>
<dbReference type="Pfam" id="PF13432">
    <property type="entry name" value="TPR_16"/>
    <property type="match status" value="2"/>
</dbReference>
<dbReference type="EMBL" id="CP002481">
    <property type="protein sequence ID" value="ADW71063.1"/>
    <property type="molecule type" value="Genomic_DNA"/>
</dbReference>
<dbReference type="Gene3D" id="1.25.40.10">
    <property type="entry name" value="Tetratricopeptide repeat domain"/>
    <property type="match status" value="3"/>
</dbReference>
<dbReference type="HOGENOM" id="CLU_470035_0_0_0"/>
<dbReference type="PANTHER" id="PTHR45586">
    <property type="entry name" value="TPR REPEAT-CONTAINING PROTEIN PA4667"/>
    <property type="match status" value="1"/>
</dbReference>
<sequence length="577" mass="60482">MLTAIAVSQAQIKPKPADLAAASTAMQQGIAAANRNDLPAAAAAFVRATQLVPTLEPPQAALGSILLAQGDLPAAARTLARAHTLDPNDLATTLNLARTLTAQADYPTALPLFHQALTSPNPPALSPEESLAYATTLSATGNPTEAQSQLTQALTATPDSALLHDALGVLLVQSRHLPEAVPHFERATQLDPAYTQAQLHLGTTLLLLGQPDQAIPPLRKAATQAPTSFDAHLQLGRALSAARQDQPALTELHRAAELRTPATPPAAIYDLALALEASGDSASSLPLFAASAHALGSSEALINYALARVQTGDAIGALPLYAKAVTLGPDSATLREDYGVAYLQQSDLDHAITQFRAGLALDPQSPHLHYDLGLAFKLKDDLPASITELQLASTLDPTLPDPAYTLGVIYMQQGRYPDAIAQLRRATTLQPTNGDAWALLGGVLKDSDDTPAGAQQAIEALRHASALQPDQPSLHIQIAALLIRTNQPEQAAAERKTAAELSRAAVAQQRASFSLRSGRTLLAQGKLPEAIVQLNAAIAADPKAPEPHTLLAEALTRQGKPAEAAIERQRALTLKTP</sequence>
<reference evidence="5" key="1">
    <citation type="submission" date="2011-01" db="EMBL/GenBank/DDBJ databases">
        <title>Complete sequence of plasmid1 of Acidobacterium sp. MP5ACTX9.</title>
        <authorList>
            <consortium name="US DOE Joint Genome Institute"/>
            <person name="Lucas S."/>
            <person name="Copeland A."/>
            <person name="Lapidus A."/>
            <person name="Cheng J.-F."/>
            <person name="Goodwin L."/>
            <person name="Pitluck S."/>
            <person name="Teshima H."/>
            <person name="Detter J.C."/>
            <person name="Han C."/>
            <person name="Tapia R."/>
            <person name="Land M."/>
            <person name="Hauser L."/>
            <person name="Kyrpides N."/>
            <person name="Ivanova N."/>
            <person name="Ovchinnikova G."/>
            <person name="Pagani I."/>
            <person name="Rawat S.R."/>
            <person name="Mannisto M."/>
            <person name="Haggblom M.M."/>
            <person name="Woyke T."/>
        </authorList>
    </citation>
    <scope>NUCLEOTIDE SEQUENCE [LARGE SCALE GENOMIC DNA]</scope>
    <source>
        <strain evidence="5">MP5ACTX9</strain>
        <plasmid evidence="5">Plasmid pACIX901</plasmid>
    </source>
</reference>
<dbReference type="SMART" id="SM00028">
    <property type="entry name" value="TPR"/>
    <property type="match status" value="9"/>
</dbReference>
<keyword evidence="5" id="KW-1185">Reference proteome</keyword>
<dbReference type="Pfam" id="PF13429">
    <property type="entry name" value="TPR_15"/>
    <property type="match status" value="1"/>
</dbReference>
<dbReference type="PANTHER" id="PTHR45586:SF1">
    <property type="entry name" value="LIPOPOLYSACCHARIDE ASSEMBLY PROTEIN B"/>
    <property type="match status" value="1"/>
</dbReference>
<dbReference type="InterPro" id="IPR051012">
    <property type="entry name" value="CellSynth/LPSAsmb/PSIAsmb"/>
</dbReference>
<feature type="repeat" description="TPR" evidence="3">
    <location>
        <begin position="332"/>
        <end position="365"/>
    </location>
</feature>
<evidence type="ECO:0000256" key="3">
    <source>
        <dbReference type="PROSITE-ProRule" id="PRU00339"/>
    </source>
</evidence>
<proteinExistence type="predicted"/>
<name>E8X6H9_GRATM</name>
<evidence type="ECO:0000313" key="5">
    <source>
        <dbReference type="Proteomes" id="UP000000343"/>
    </source>
</evidence>
<accession>E8X6H9</accession>
<evidence type="ECO:0000313" key="4">
    <source>
        <dbReference type="EMBL" id="ADW71063.1"/>
    </source>
</evidence>
<dbReference type="PROSITE" id="PS50005">
    <property type="entry name" value="TPR"/>
    <property type="match status" value="3"/>
</dbReference>
<protein>
    <submittedName>
        <fullName evidence="4">Tetratricopeptide TPR_1 repeat-containing protein</fullName>
    </submittedName>
</protein>
<dbReference type="InterPro" id="IPR019734">
    <property type="entry name" value="TPR_rpt"/>
</dbReference>
<keyword evidence="1" id="KW-0677">Repeat</keyword>
<organism evidence="5">
    <name type="scientific">Granulicella tundricola (strain ATCC BAA-1859 / DSM 23138 / MP5ACTX9)</name>
    <dbReference type="NCBI Taxonomy" id="1198114"/>
    <lineage>
        <taxon>Bacteria</taxon>
        <taxon>Pseudomonadati</taxon>
        <taxon>Acidobacteriota</taxon>
        <taxon>Terriglobia</taxon>
        <taxon>Terriglobales</taxon>
        <taxon>Acidobacteriaceae</taxon>
        <taxon>Granulicella</taxon>
    </lineage>
</organism>
<dbReference type="Pfam" id="PF13414">
    <property type="entry name" value="TPR_11"/>
    <property type="match status" value="3"/>
</dbReference>
<keyword evidence="4" id="KW-0614">Plasmid</keyword>
<dbReference type="InterPro" id="IPR011990">
    <property type="entry name" value="TPR-like_helical_dom_sf"/>
</dbReference>
<dbReference type="KEGG" id="acm:AciX9_4295"/>
<dbReference type="Proteomes" id="UP000000343">
    <property type="component" value="Plasmid pACIX901"/>
</dbReference>
<evidence type="ECO:0000256" key="2">
    <source>
        <dbReference type="ARBA" id="ARBA00022803"/>
    </source>
</evidence>